<evidence type="ECO:0000313" key="3">
    <source>
        <dbReference type="Proteomes" id="UP000324022"/>
    </source>
</evidence>
<accession>A0A5C3EF39</accession>
<name>A0A5C3EF39_9BASI</name>
<feature type="chain" id="PRO_5022727850" evidence="1">
    <location>
        <begin position="27"/>
        <end position="244"/>
    </location>
</feature>
<reference evidence="2 3" key="1">
    <citation type="submission" date="2018-03" db="EMBL/GenBank/DDBJ databases">
        <authorList>
            <person name="Guldener U."/>
        </authorList>
    </citation>
    <scope>NUCLEOTIDE SEQUENCE [LARGE SCALE GENOMIC DNA]</scope>
    <source>
        <strain evidence="2 3">NBRC100155</strain>
    </source>
</reference>
<dbReference type="OrthoDB" id="2548654at2759"/>
<protein>
    <submittedName>
        <fullName evidence="2">Uncharacterized protein</fullName>
    </submittedName>
</protein>
<evidence type="ECO:0000313" key="2">
    <source>
        <dbReference type="EMBL" id="SPO29284.1"/>
    </source>
</evidence>
<dbReference type="AlphaFoldDB" id="A0A5C3EF39"/>
<sequence>MMRRALASVVFLIGLLSSQPLHRVTGIGNGPPEGNSPSVDLKGPMVHLEDGFEGRFGTAAYTQTLNSRLKDWNMDPTPRAYAEHKSVKFVREQVEMVQRQLLQQRKDKNLLFLDLTPDKKRKVHAMFLGGAPEGEYNVAFVSSPKHWRSLNEKMQLHNFAYVEKLDASKFDESLKRDFAANELDALIRNIVPKTPENGLSRMLPVYVHPDYHRSGPAPNPEPMQKLKSVLERPVYVNKARLLLP</sequence>
<keyword evidence="3" id="KW-1185">Reference proteome</keyword>
<evidence type="ECO:0000256" key="1">
    <source>
        <dbReference type="SAM" id="SignalP"/>
    </source>
</evidence>
<gene>
    <name evidence="2" type="ORF">UTRI_06233</name>
</gene>
<keyword evidence="1" id="KW-0732">Signal</keyword>
<dbReference type="Proteomes" id="UP000324022">
    <property type="component" value="Unassembled WGS sequence"/>
</dbReference>
<organism evidence="2 3">
    <name type="scientific">Ustilago trichophora</name>
    <dbReference type="NCBI Taxonomy" id="86804"/>
    <lineage>
        <taxon>Eukaryota</taxon>
        <taxon>Fungi</taxon>
        <taxon>Dikarya</taxon>
        <taxon>Basidiomycota</taxon>
        <taxon>Ustilaginomycotina</taxon>
        <taxon>Ustilaginomycetes</taxon>
        <taxon>Ustilaginales</taxon>
        <taxon>Ustilaginaceae</taxon>
        <taxon>Ustilago</taxon>
    </lineage>
</organism>
<dbReference type="EMBL" id="OOIN01000027">
    <property type="protein sequence ID" value="SPO29284.1"/>
    <property type="molecule type" value="Genomic_DNA"/>
</dbReference>
<proteinExistence type="predicted"/>
<feature type="signal peptide" evidence="1">
    <location>
        <begin position="1"/>
        <end position="26"/>
    </location>
</feature>